<dbReference type="AlphaFoldDB" id="A0A9Q8WCN0"/>
<keyword evidence="2" id="KW-1185">Reference proteome</keyword>
<organism evidence="1 2">
    <name type="scientific">Colletotrichum lupini</name>
    <dbReference type="NCBI Taxonomy" id="145971"/>
    <lineage>
        <taxon>Eukaryota</taxon>
        <taxon>Fungi</taxon>
        <taxon>Dikarya</taxon>
        <taxon>Ascomycota</taxon>
        <taxon>Pezizomycotina</taxon>
        <taxon>Sordariomycetes</taxon>
        <taxon>Hypocreomycetidae</taxon>
        <taxon>Glomerellales</taxon>
        <taxon>Glomerellaceae</taxon>
        <taxon>Colletotrichum</taxon>
        <taxon>Colletotrichum acutatum species complex</taxon>
    </lineage>
</organism>
<dbReference type="EMBL" id="CP019474">
    <property type="protein sequence ID" value="UQC78474.1"/>
    <property type="molecule type" value="Genomic_DNA"/>
</dbReference>
<protein>
    <submittedName>
        <fullName evidence="1">Uncharacterized protein</fullName>
    </submittedName>
</protein>
<gene>
    <name evidence="1" type="ORF">CLUP02_03951</name>
</gene>
<dbReference type="KEGG" id="clup:CLUP02_03951"/>
<evidence type="ECO:0000313" key="2">
    <source>
        <dbReference type="Proteomes" id="UP000830671"/>
    </source>
</evidence>
<name>A0A9Q8WCN0_9PEZI</name>
<evidence type="ECO:0000313" key="1">
    <source>
        <dbReference type="EMBL" id="UQC78474.1"/>
    </source>
</evidence>
<sequence length="277" mass="30103">MDSASSTEDNDSSDINVGYTMALLWEESQIYHSLLAPKWLDMRWTINVNNLSANATSFILYPSPPKFISNNPGDSNVFTCVYQQSKSINAKTGSTVFGIAMQGVGTHPVVVVTGSPNHQLEPNLEVYATDTCNAYLAEKPETSCTMTLTKDAAPYFTTSSSGVHENSKSRDASIRISCGSFPGDTPARPFVGLGAPAPVGVGIVPIVVWKAVPSQSFNLAPMSNKWRITKSTSKPRTILDLSLQEPSDWIEVEFTDDNREIQINHNNDGTFSLSGDE</sequence>
<dbReference type="Proteomes" id="UP000830671">
    <property type="component" value="Chromosome 2"/>
</dbReference>
<accession>A0A9Q8WCN0</accession>
<dbReference type="GeneID" id="73337978"/>
<reference evidence="1" key="1">
    <citation type="journal article" date="2021" name="Mol. Plant Microbe Interact.">
        <title>Complete Genome Sequence of the Plant-Pathogenic Fungus Colletotrichum lupini.</title>
        <authorList>
            <person name="Baroncelli R."/>
            <person name="Pensec F."/>
            <person name="Da Lio D."/>
            <person name="Boufleur T."/>
            <person name="Vicente I."/>
            <person name="Sarrocco S."/>
            <person name="Picot A."/>
            <person name="Baraldi E."/>
            <person name="Sukno S."/>
            <person name="Thon M."/>
            <person name="Le Floch G."/>
        </authorList>
    </citation>
    <scope>NUCLEOTIDE SEQUENCE</scope>
    <source>
        <strain evidence="1">IMI 504893</strain>
    </source>
</reference>
<proteinExistence type="predicted"/>
<dbReference type="RefSeq" id="XP_049140111.1">
    <property type="nucleotide sequence ID" value="XM_049282968.1"/>
</dbReference>